<feature type="domain" description="EamA" evidence="7">
    <location>
        <begin position="142"/>
        <end position="271"/>
    </location>
</feature>
<protein>
    <submittedName>
        <fullName evidence="8">Membrane protein, putative</fullName>
    </submittedName>
</protein>
<keyword evidence="2 5" id="KW-0812">Transmembrane</keyword>
<evidence type="ECO:0000313" key="9">
    <source>
        <dbReference type="Proteomes" id="UP000015351"/>
    </source>
</evidence>
<name>S9QGY0_9RHOB</name>
<evidence type="ECO:0000256" key="3">
    <source>
        <dbReference type="ARBA" id="ARBA00022989"/>
    </source>
</evidence>
<dbReference type="GO" id="GO:0016020">
    <property type="term" value="C:membrane"/>
    <property type="evidence" value="ECO:0007669"/>
    <property type="project" value="UniProtKB-SubCell"/>
</dbReference>
<dbReference type="eggNOG" id="COG0697">
    <property type="taxonomic scope" value="Bacteria"/>
</dbReference>
<dbReference type="PANTHER" id="PTHR32322">
    <property type="entry name" value="INNER MEMBRANE TRANSPORTER"/>
    <property type="match status" value="1"/>
</dbReference>
<dbReference type="SUPFAM" id="SSF103481">
    <property type="entry name" value="Multidrug resistance efflux transporter EmrE"/>
    <property type="match status" value="2"/>
</dbReference>
<evidence type="ECO:0000256" key="2">
    <source>
        <dbReference type="ARBA" id="ARBA00022692"/>
    </source>
</evidence>
<dbReference type="PATRIC" id="fig|1123360.3.peg.916"/>
<dbReference type="PANTHER" id="PTHR32322:SF9">
    <property type="entry name" value="AMINO-ACID METABOLITE EFFLUX PUMP-RELATED"/>
    <property type="match status" value="1"/>
</dbReference>
<feature type="transmembrane region" description="Helical" evidence="5">
    <location>
        <begin position="114"/>
        <end position="132"/>
    </location>
</feature>
<keyword evidence="4 5" id="KW-0472">Membrane</keyword>
<reference evidence="9" key="1">
    <citation type="journal article" date="2013" name="Stand. Genomic Sci.">
        <title>Genome sequence of the Litoreibacter arenae type strain (DSM 19593(T)), a member of the Roseobacter clade isolated from sea sand.</title>
        <authorList>
            <person name="Riedel T."/>
            <person name="Fiebig A."/>
            <person name="Petersen J."/>
            <person name="Gronow S."/>
            <person name="Kyrpides N.C."/>
            <person name="Goker M."/>
            <person name="Klenk H.P."/>
        </authorList>
    </citation>
    <scope>NUCLEOTIDE SEQUENCE [LARGE SCALE GENOMIC DNA]</scope>
    <source>
        <strain evidence="9">DSM 19593</strain>
    </source>
</reference>
<feature type="transmembrane region" description="Helical" evidence="5">
    <location>
        <begin position="199"/>
        <end position="217"/>
    </location>
</feature>
<dbReference type="InterPro" id="IPR050638">
    <property type="entry name" value="AA-Vitamin_Transporters"/>
</dbReference>
<feature type="chain" id="PRO_5012700638" evidence="6">
    <location>
        <begin position="16"/>
        <end position="275"/>
    </location>
</feature>
<dbReference type="Pfam" id="PF00892">
    <property type="entry name" value="EamA"/>
    <property type="match status" value="1"/>
</dbReference>
<feature type="transmembrane region" description="Helical" evidence="5">
    <location>
        <begin position="64"/>
        <end position="82"/>
    </location>
</feature>
<keyword evidence="3 5" id="KW-1133">Transmembrane helix</keyword>
<comment type="caution">
    <text evidence="8">The sequence shown here is derived from an EMBL/GenBank/DDBJ whole genome shotgun (WGS) entry which is preliminary data.</text>
</comment>
<feature type="transmembrane region" description="Helical" evidence="5">
    <location>
        <begin position="144"/>
        <end position="165"/>
    </location>
</feature>
<dbReference type="InterPro" id="IPR000620">
    <property type="entry name" value="EamA_dom"/>
</dbReference>
<evidence type="ECO:0000256" key="4">
    <source>
        <dbReference type="ARBA" id="ARBA00023136"/>
    </source>
</evidence>
<dbReference type="OrthoDB" id="321830at2"/>
<dbReference type="EMBL" id="AONI01000008">
    <property type="protein sequence ID" value="EPX80706.1"/>
    <property type="molecule type" value="Genomic_DNA"/>
</dbReference>
<feature type="transmembrane region" description="Helical" evidence="5">
    <location>
        <begin position="34"/>
        <end position="52"/>
    </location>
</feature>
<dbReference type="InterPro" id="IPR037185">
    <property type="entry name" value="EmrE-like"/>
</dbReference>
<sequence>MRLFLLTAATMLAFAANSVLNKLGVSHGGMEPLDFAMVRVWSGALMLLALTWARRSPATVKGTAAGTVSLLVYMLGFSLAYVTLDAGVGALILFGVVQITMFSAAVVARERIPVLRYVGCAVAFAGLAALLWPVGGKPPDASGAALMAAAGLGWGVYTLIGRGAAAPLQHTERNFRYAAIALAVLMFVTGVPTGTPTGLAAAVLSGAITSALGYALWYRVLPQLPTTTAAIAQLTVPVIALAGGMVFLGEDLTIRFVLASVLVLGGVALALRRTG</sequence>
<evidence type="ECO:0000256" key="6">
    <source>
        <dbReference type="SAM" id="SignalP"/>
    </source>
</evidence>
<keyword evidence="9" id="KW-1185">Reference proteome</keyword>
<feature type="transmembrane region" description="Helical" evidence="5">
    <location>
        <begin position="88"/>
        <end position="107"/>
    </location>
</feature>
<dbReference type="Proteomes" id="UP000015351">
    <property type="component" value="Unassembled WGS sequence"/>
</dbReference>
<dbReference type="AlphaFoldDB" id="S9QGY0"/>
<keyword evidence="6" id="KW-0732">Signal</keyword>
<feature type="signal peptide" evidence="6">
    <location>
        <begin position="1"/>
        <end position="15"/>
    </location>
</feature>
<feature type="transmembrane region" description="Helical" evidence="5">
    <location>
        <begin position="177"/>
        <end position="193"/>
    </location>
</feature>
<evidence type="ECO:0000313" key="8">
    <source>
        <dbReference type="EMBL" id="EPX80706.1"/>
    </source>
</evidence>
<dbReference type="STRING" id="1123360.thalar_00926"/>
<feature type="transmembrane region" description="Helical" evidence="5">
    <location>
        <begin position="229"/>
        <end position="248"/>
    </location>
</feature>
<evidence type="ECO:0000259" key="7">
    <source>
        <dbReference type="Pfam" id="PF00892"/>
    </source>
</evidence>
<dbReference type="RefSeq" id="WP_021099499.1">
    <property type="nucleotide sequence ID" value="NZ_KE557306.1"/>
</dbReference>
<gene>
    <name evidence="8" type="ORF">thalar_00926</name>
</gene>
<proteinExistence type="predicted"/>
<accession>S9QGY0</accession>
<feature type="transmembrane region" description="Helical" evidence="5">
    <location>
        <begin position="254"/>
        <end position="271"/>
    </location>
</feature>
<dbReference type="HOGENOM" id="CLU_069324_0_0_5"/>
<comment type="subcellular location">
    <subcellularLocation>
        <location evidence="1">Membrane</location>
        <topology evidence="1">Multi-pass membrane protein</topology>
    </subcellularLocation>
</comment>
<evidence type="ECO:0000256" key="1">
    <source>
        <dbReference type="ARBA" id="ARBA00004141"/>
    </source>
</evidence>
<organism evidence="8 9">
    <name type="scientific">Litoreibacter arenae DSM 19593</name>
    <dbReference type="NCBI Taxonomy" id="1123360"/>
    <lineage>
        <taxon>Bacteria</taxon>
        <taxon>Pseudomonadati</taxon>
        <taxon>Pseudomonadota</taxon>
        <taxon>Alphaproteobacteria</taxon>
        <taxon>Rhodobacterales</taxon>
        <taxon>Roseobacteraceae</taxon>
        <taxon>Litoreibacter</taxon>
    </lineage>
</organism>
<evidence type="ECO:0000256" key="5">
    <source>
        <dbReference type="SAM" id="Phobius"/>
    </source>
</evidence>